<comment type="caution">
    <text evidence="1">The sequence shown here is derived from an EMBL/GenBank/DDBJ whole genome shotgun (WGS) entry which is preliminary data.</text>
</comment>
<organism evidence="1 2">
    <name type="scientific">Planoprotostelium fungivorum</name>
    <dbReference type="NCBI Taxonomy" id="1890364"/>
    <lineage>
        <taxon>Eukaryota</taxon>
        <taxon>Amoebozoa</taxon>
        <taxon>Evosea</taxon>
        <taxon>Variosea</taxon>
        <taxon>Cavosteliida</taxon>
        <taxon>Cavosteliaceae</taxon>
        <taxon>Planoprotostelium</taxon>
    </lineage>
</organism>
<protein>
    <submittedName>
        <fullName evidence="1">Uncharacterized protein</fullName>
    </submittedName>
</protein>
<reference evidence="1 2" key="1">
    <citation type="journal article" date="2018" name="Genome Biol. Evol.">
        <title>Multiple Roots of Fruiting Body Formation in Amoebozoa.</title>
        <authorList>
            <person name="Hillmann F."/>
            <person name="Forbes G."/>
            <person name="Novohradska S."/>
            <person name="Ferling I."/>
            <person name="Riege K."/>
            <person name="Groth M."/>
            <person name="Westermann M."/>
            <person name="Marz M."/>
            <person name="Spaller T."/>
            <person name="Winckler T."/>
            <person name="Schaap P."/>
            <person name="Glockner G."/>
        </authorList>
    </citation>
    <scope>NUCLEOTIDE SEQUENCE [LARGE SCALE GENOMIC DNA]</scope>
    <source>
        <strain evidence="1 2">Jena</strain>
    </source>
</reference>
<sequence>MQIYHWDQDKETANCADSNGICAGSQKRCIWSYVPLRVGTEKTDLAPSLNEIRPRNYLGYTVVSYVPLRVGTEKTDLAPSLNEITNCADSNGICAGSQKRCIWEGARSLMTVYPGVELPGLHGGVFSFFVRTNIAESYVPLRVGTEKTDMAPSLNEISAHKWLLNHHLTITIRDKGPRALNQNSARMVYFSLYSAMLVRTKKLNTPPCSPGNSTPGYTKDLQDKILPLLFAPWTLSPDLNPRAFGPDTQTGGWASNSAIEAPGLYESRKLRRINQPA</sequence>
<proteinExistence type="predicted"/>
<name>A0A2P6MYE0_9EUKA</name>
<dbReference type="InParanoid" id="A0A2P6MYE0"/>
<keyword evidence="2" id="KW-1185">Reference proteome</keyword>
<evidence type="ECO:0000313" key="1">
    <source>
        <dbReference type="EMBL" id="PRP76727.1"/>
    </source>
</evidence>
<gene>
    <name evidence="1" type="ORF">PROFUN_11730</name>
</gene>
<accession>A0A2P6MYE0</accession>
<dbReference type="EMBL" id="MDYQ01000304">
    <property type="protein sequence ID" value="PRP76727.1"/>
    <property type="molecule type" value="Genomic_DNA"/>
</dbReference>
<evidence type="ECO:0000313" key="2">
    <source>
        <dbReference type="Proteomes" id="UP000241769"/>
    </source>
</evidence>
<dbReference type="Proteomes" id="UP000241769">
    <property type="component" value="Unassembled WGS sequence"/>
</dbReference>
<dbReference type="AlphaFoldDB" id="A0A2P6MYE0"/>